<protein>
    <recommendedName>
        <fullName evidence="3">YCII-related domain-containing protein</fullName>
    </recommendedName>
</protein>
<dbReference type="Pfam" id="PF03795">
    <property type="entry name" value="YCII"/>
    <property type="match status" value="1"/>
</dbReference>
<gene>
    <name evidence="4" type="ORF">CLV30_12012</name>
</gene>
<evidence type="ECO:0000256" key="1">
    <source>
        <dbReference type="ARBA" id="ARBA00007689"/>
    </source>
</evidence>
<comment type="caution">
    <text evidence="4">The sequence shown here is derived from an EMBL/GenBank/DDBJ whole genome shotgun (WGS) entry which is preliminary data.</text>
</comment>
<dbReference type="PANTHER" id="PTHR35174">
    <property type="entry name" value="BLL7171 PROTEIN-RELATED"/>
    <property type="match status" value="1"/>
</dbReference>
<evidence type="ECO:0000313" key="4">
    <source>
        <dbReference type="EMBL" id="PSK98226.1"/>
    </source>
</evidence>
<dbReference type="RefSeq" id="WP_165358748.1">
    <property type="nucleotide sequence ID" value="NZ_PYGE01000020.1"/>
</dbReference>
<comment type="similarity">
    <text evidence="1">Belongs to the YciI family.</text>
</comment>
<keyword evidence="5" id="KW-1185">Reference proteome</keyword>
<dbReference type="Proteomes" id="UP000243528">
    <property type="component" value="Unassembled WGS sequence"/>
</dbReference>
<dbReference type="PANTHER" id="PTHR35174:SF3">
    <property type="entry name" value="BLL7171 PROTEIN"/>
    <property type="match status" value="1"/>
</dbReference>
<feature type="domain" description="YCII-related" evidence="3">
    <location>
        <begin position="1"/>
        <end position="112"/>
    </location>
</feature>
<dbReference type="Gene3D" id="3.30.70.1060">
    <property type="entry name" value="Dimeric alpha+beta barrel"/>
    <property type="match status" value="1"/>
</dbReference>
<organism evidence="4 5">
    <name type="scientific">Haloactinopolyspora alba</name>
    <dbReference type="NCBI Taxonomy" id="648780"/>
    <lineage>
        <taxon>Bacteria</taxon>
        <taxon>Bacillati</taxon>
        <taxon>Actinomycetota</taxon>
        <taxon>Actinomycetes</taxon>
        <taxon>Jiangellales</taxon>
        <taxon>Jiangellaceae</taxon>
        <taxon>Haloactinopolyspora</taxon>
    </lineage>
</organism>
<dbReference type="InterPro" id="IPR005545">
    <property type="entry name" value="YCII"/>
</dbReference>
<reference evidence="4 5" key="1">
    <citation type="submission" date="2018-03" db="EMBL/GenBank/DDBJ databases">
        <title>Genomic Encyclopedia of Archaeal and Bacterial Type Strains, Phase II (KMG-II): from individual species to whole genera.</title>
        <authorList>
            <person name="Goeker M."/>
        </authorList>
    </citation>
    <scope>NUCLEOTIDE SEQUENCE [LARGE SCALE GENOMIC DNA]</scope>
    <source>
        <strain evidence="4 5">DSM 45211</strain>
    </source>
</reference>
<dbReference type="AlphaFoldDB" id="A0A2P8DLX3"/>
<dbReference type="InterPro" id="IPR011008">
    <property type="entry name" value="Dimeric_a/b-barrel"/>
</dbReference>
<evidence type="ECO:0000256" key="2">
    <source>
        <dbReference type="SAM" id="MobiDB-lite"/>
    </source>
</evidence>
<sequence length="115" mass="12869">MKYMLMLFENDTDWDAVPDDQRDAALDEHRTFVEFLEESGAAHSGEALRPANTATTLRPDGDDVLVTDGPYLELKENLAGFYIIEAPDLDRAIDIARRCPIGTATEIRPIWDVSS</sequence>
<proteinExistence type="inferred from homology"/>
<dbReference type="SUPFAM" id="SSF54909">
    <property type="entry name" value="Dimeric alpha+beta barrel"/>
    <property type="match status" value="1"/>
</dbReference>
<name>A0A2P8DLX3_9ACTN</name>
<feature type="region of interest" description="Disordered" evidence="2">
    <location>
        <begin position="41"/>
        <end position="62"/>
    </location>
</feature>
<accession>A0A2P8DLX3</accession>
<dbReference type="EMBL" id="PYGE01000020">
    <property type="protein sequence ID" value="PSK98226.1"/>
    <property type="molecule type" value="Genomic_DNA"/>
</dbReference>
<evidence type="ECO:0000259" key="3">
    <source>
        <dbReference type="Pfam" id="PF03795"/>
    </source>
</evidence>
<evidence type="ECO:0000313" key="5">
    <source>
        <dbReference type="Proteomes" id="UP000243528"/>
    </source>
</evidence>